<keyword evidence="5 6" id="KW-0472">Membrane</keyword>
<dbReference type="EMBL" id="CAKM01000071">
    <property type="protein sequence ID" value="CCJ28432.1"/>
    <property type="molecule type" value="Genomic_DNA"/>
</dbReference>
<accession>L0P8A3</accession>
<reference evidence="7 9" key="1">
    <citation type="journal article" date="2012" name="MBio">
        <title>De novo assembly of the Pneumocystis jirovecii genome from a single bronchoalveolar lavage fluid specimen from a patient.</title>
        <authorList>
            <person name="Cisse O.H."/>
            <person name="Pagni M."/>
            <person name="Hauser P.M."/>
        </authorList>
    </citation>
    <scope>NUCLEOTIDE SEQUENCE [LARGE SCALE GENOMIC DNA]</scope>
    <source>
        <strain evidence="7 9">SE8</strain>
    </source>
</reference>
<proteinExistence type="inferred from homology"/>
<dbReference type="STRING" id="1209962.L0P8A3"/>
<comment type="subcellular location">
    <subcellularLocation>
        <location evidence="1">Membrane</location>
        <topology evidence="1">Multi-pass membrane protein</topology>
    </subcellularLocation>
</comment>
<feature type="transmembrane region" description="Helical" evidence="6">
    <location>
        <begin position="43"/>
        <end position="62"/>
    </location>
</feature>
<keyword evidence="3 6" id="KW-0812">Transmembrane</keyword>
<name>L0P8A3_PNEJI</name>
<keyword evidence="4 6" id="KW-1133">Transmembrane helix</keyword>
<dbReference type="VEuPathDB" id="FungiDB:PNEJI1_002022"/>
<organism evidence="9">
    <name type="scientific">Pneumocystis jirovecii</name>
    <name type="common">Human pneumocystis pneumonia agent</name>
    <dbReference type="NCBI Taxonomy" id="42068"/>
    <lineage>
        <taxon>Eukaryota</taxon>
        <taxon>Fungi</taxon>
        <taxon>Dikarya</taxon>
        <taxon>Ascomycota</taxon>
        <taxon>Taphrinomycotina</taxon>
        <taxon>Pneumocystomycetes</taxon>
        <taxon>Pneumocystaceae</taxon>
        <taxon>Pneumocystis</taxon>
    </lineage>
</organism>
<comment type="caution">
    <text evidence="7">The sequence shown here is derived from an EMBL/GenBank/DDBJ whole genome shotgun (WGS) entry which is preliminary data.</text>
</comment>
<evidence type="ECO:0000256" key="6">
    <source>
        <dbReference type="SAM" id="Phobius"/>
    </source>
</evidence>
<gene>
    <name evidence="8" type="ORF">PNEJI1_002022</name>
    <name evidence="7" type="ORF">PNEJI1_002341</name>
</gene>
<dbReference type="AlphaFoldDB" id="L0P8A3"/>
<protein>
    <submittedName>
        <fullName evidence="7">Uncharacterized protein</fullName>
    </submittedName>
</protein>
<evidence type="ECO:0000256" key="1">
    <source>
        <dbReference type="ARBA" id="ARBA00004141"/>
    </source>
</evidence>
<evidence type="ECO:0000256" key="2">
    <source>
        <dbReference type="ARBA" id="ARBA00008803"/>
    </source>
</evidence>
<evidence type="ECO:0000256" key="3">
    <source>
        <dbReference type="ARBA" id="ARBA00022692"/>
    </source>
</evidence>
<sequence length="329" mass="38693">NLKSSEKIDLFEGLLILGTCTILQKLDASRIYHNIRGQATIKLYVIYSVLEVSNYVLSFMTLNVTVNSYSNALLTLLISSQFVEIKGTVFKKFEKENVLQMTLADIVERFQLSLILTIVLFRNLMEIYELESTFSLFPSSFFHFSSYSVFFMVTSPVLLVMGSEMIVDWIKHLFVIKFNHMQSSIYQQFIGVLSSYYVNFKNKKNMYIKKPYYVSRKIGLPILPLTCLIIQAFFKIWKIFYPNKPFKTKISNDAFLKYPFFIFLSIILIKFSYTYYDKITENQKLKVKKPAYVDRKEIDENVKSSLNDTQNNLKDKNQKHILYTLERYS</sequence>
<evidence type="ECO:0000313" key="9">
    <source>
        <dbReference type="Proteomes" id="UP000010422"/>
    </source>
</evidence>
<comment type="similarity">
    <text evidence="2">Belongs to the TAPT1 family.</text>
</comment>
<feature type="transmembrane region" description="Helical" evidence="6">
    <location>
        <begin position="144"/>
        <end position="167"/>
    </location>
</feature>
<evidence type="ECO:0000256" key="5">
    <source>
        <dbReference type="ARBA" id="ARBA00023136"/>
    </source>
</evidence>
<feature type="non-terminal residue" evidence="7">
    <location>
        <position position="1"/>
    </location>
</feature>
<feature type="transmembrane region" description="Helical" evidence="6">
    <location>
        <begin position="258"/>
        <end position="276"/>
    </location>
</feature>
<dbReference type="Proteomes" id="UP000010422">
    <property type="component" value="Unassembled WGS sequence"/>
</dbReference>
<dbReference type="Pfam" id="PF05346">
    <property type="entry name" value="DUF747"/>
    <property type="match status" value="1"/>
</dbReference>
<dbReference type="InterPro" id="IPR008010">
    <property type="entry name" value="Tatp1"/>
</dbReference>
<dbReference type="PANTHER" id="PTHR13317">
    <property type="entry name" value="TRANSMEMBRANE ANTERIOR POSTERIOR TRANSFORMATION PROTEIN 1 HOMOLOG"/>
    <property type="match status" value="1"/>
</dbReference>
<evidence type="ECO:0000313" key="8">
    <source>
        <dbReference type="EMBL" id="CCJ29557.1"/>
    </source>
</evidence>
<dbReference type="GO" id="GO:0005789">
    <property type="term" value="C:endoplasmic reticulum membrane"/>
    <property type="evidence" value="ECO:0007669"/>
    <property type="project" value="TreeGrafter"/>
</dbReference>
<feature type="non-terminal residue" evidence="7">
    <location>
        <position position="329"/>
    </location>
</feature>
<dbReference type="PANTHER" id="PTHR13317:SF4">
    <property type="entry name" value="TRANSMEMBRANE ANTERIOR POSTERIOR TRANSFORMATION PROTEIN 1 HOMOLOG"/>
    <property type="match status" value="1"/>
</dbReference>
<evidence type="ECO:0000313" key="7">
    <source>
        <dbReference type="EMBL" id="CCJ28432.1"/>
    </source>
</evidence>
<feature type="transmembrane region" description="Helical" evidence="6">
    <location>
        <begin position="218"/>
        <end position="237"/>
    </location>
</feature>
<evidence type="ECO:0000256" key="4">
    <source>
        <dbReference type="ARBA" id="ARBA00022989"/>
    </source>
</evidence>
<dbReference type="VEuPathDB" id="FungiDB:PNEJI1_002341"/>
<dbReference type="EMBL" id="CAKM01000196">
    <property type="protein sequence ID" value="CCJ29557.1"/>
    <property type="molecule type" value="Genomic_DNA"/>
</dbReference>